<evidence type="ECO:0000313" key="3">
    <source>
        <dbReference type="EMBL" id="KAK9921712.1"/>
    </source>
</evidence>
<dbReference type="PANTHER" id="PTHR31286">
    <property type="entry name" value="GLYCINE-RICH CELL WALL STRUCTURAL PROTEIN 1.8-LIKE"/>
    <property type="match status" value="1"/>
</dbReference>
<reference evidence="3 4" key="1">
    <citation type="journal article" date="2023" name="G3 (Bethesda)">
        <title>A chromosome-length genome assembly and annotation of blackberry (Rubus argutus, cv. 'Hillquist').</title>
        <authorList>
            <person name="Bruna T."/>
            <person name="Aryal R."/>
            <person name="Dudchenko O."/>
            <person name="Sargent D.J."/>
            <person name="Mead D."/>
            <person name="Buti M."/>
            <person name="Cavallini A."/>
            <person name="Hytonen T."/>
            <person name="Andres J."/>
            <person name="Pham M."/>
            <person name="Weisz D."/>
            <person name="Mascagni F."/>
            <person name="Usai G."/>
            <person name="Natali L."/>
            <person name="Bassil N."/>
            <person name="Fernandez G.E."/>
            <person name="Lomsadze A."/>
            <person name="Armour M."/>
            <person name="Olukolu B."/>
            <person name="Poorten T."/>
            <person name="Britton C."/>
            <person name="Davik J."/>
            <person name="Ashrafi H."/>
            <person name="Aiden E.L."/>
            <person name="Borodovsky M."/>
            <person name="Worthington M."/>
        </authorList>
    </citation>
    <scope>NUCLEOTIDE SEQUENCE [LARGE SCALE GENOMIC DNA]</scope>
    <source>
        <strain evidence="3">PI 553951</strain>
    </source>
</reference>
<evidence type="ECO:0000256" key="1">
    <source>
        <dbReference type="SAM" id="MobiDB-lite"/>
    </source>
</evidence>
<dbReference type="InterPro" id="IPR025836">
    <property type="entry name" value="Zn_knuckle_CX2CX4HX4C"/>
</dbReference>
<comment type="caution">
    <text evidence="3">The sequence shown here is derived from an EMBL/GenBank/DDBJ whole genome shotgun (WGS) entry which is preliminary data.</text>
</comment>
<dbReference type="Pfam" id="PF14392">
    <property type="entry name" value="zf-CCHC_4"/>
    <property type="match status" value="1"/>
</dbReference>
<feature type="region of interest" description="Disordered" evidence="1">
    <location>
        <begin position="163"/>
        <end position="198"/>
    </location>
</feature>
<evidence type="ECO:0000259" key="2">
    <source>
        <dbReference type="Pfam" id="PF14392"/>
    </source>
</evidence>
<keyword evidence="4" id="KW-1185">Reference proteome</keyword>
<dbReference type="AlphaFoldDB" id="A0AAW1WAE8"/>
<dbReference type="EMBL" id="JBEDUW010000006">
    <property type="protein sequence ID" value="KAK9921712.1"/>
    <property type="molecule type" value="Genomic_DNA"/>
</dbReference>
<organism evidence="3 4">
    <name type="scientific">Rubus argutus</name>
    <name type="common">Southern blackberry</name>
    <dbReference type="NCBI Taxonomy" id="59490"/>
    <lineage>
        <taxon>Eukaryota</taxon>
        <taxon>Viridiplantae</taxon>
        <taxon>Streptophyta</taxon>
        <taxon>Embryophyta</taxon>
        <taxon>Tracheophyta</taxon>
        <taxon>Spermatophyta</taxon>
        <taxon>Magnoliopsida</taxon>
        <taxon>eudicotyledons</taxon>
        <taxon>Gunneridae</taxon>
        <taxon>Pentapetalae</taxon>
        <taxon>rosids</taxon>
        <taxon>fabids</taxon>
        <taxon>Rosales</taxon>
        <taxon>Rosaceae</taxon>
        <taxon>Rosoideae</taxon>
        <taxon>Rosoideae incertae sedis</taxon>
        <taxon>Rubus</taxon>
    </lineage>
</organism>
<dbReference type="Proteomes" id="UP001457282">
    <property type="component" value="Unassembled WGS sequence"/>
</dbReference>
<dbReference type="PANTHER" id="PTHR31286:SF167">
    <property type="entry name" value="OS09G0268800 PROTEIN"/>
    <property type="match status" value="1"/>
</dbReference>
<protein>
    <recommendedName>
        <fullName evidence="2">Zinc knuckle CX2CX4HX4C domain-containing protein</fullName>
    </recommendedName>
</protein>
<gene>
    <name evidence="3" type="ORF">M0R45_030212</name>
</gene>
<accession>A0AAW1WAE8</accession>
<dbReference type="InterPro" id="IPR040256">
    <property type="entry name" value="At4g02000-like"/>
</dbReference>
<name>A0AAW1WAE8_RUBAR</name>
<feature type="domain" description="Zinc knuckle CX2CX4HX4C" evidence="2">
    <location>
        <begin position="87"/>
        <end position="134"/>
    </location>
</feature>
<proteinExistence type="predicted"/>
<feature type="compositionally biased region" description="Low complexity" evidence="1">
    <location>
        <begin position="175"/>
        <end position="191"/>
    </location>
</feature>
<sequence>MAKVLEREPWDFDRSLILMGVLREEEAVTAVDLKTAVFWVQIHGVPLRFRTPEVAEDIGSVVGGVVDVGRASGEDCVGRFLRVRVRMDVTQPLLRRTVVPFPGIGDREVDFRYEYLPEFCQECGLIGHPTRVCDERLGLQQKKEENRPYKAGLRAECDIHGRRLGPRGGKGRWDGISSGSEASDSFSGSMSRSVGDGSGEQKIVAMGVDNESLLLEGPLQDTAISPCKREGRQSKSKGVLIAERFAVQQRAFRVASAQKPVARDLFPSSGVEGAKKDVQMRLDMVHSDVVLTAETKQLSKKPPNVAVGKSDIKKLGSLLKAGFSDGGIEKVADVKFGNDSQKEVIEGMVLGLSTSPVFSVGVSSGGNVSQMRNGGRKFLKSKLLEWKMGREKWRLIWFRNRHKLRR</sequence>
<evidence type="ECO:0000313" key="4">
    <source>
        <dbReference type="Proteomes" id="UP001457282"/>
    </source>
</evidence>